<comment type="caution">
    <text evidence="1">The sequence shown here is derived from an EMBL/GenBank/DDBJ whole genome shotgun (WGS) entry which is preliminary data.</text>
</comment>
<name>A0ABN7WAF8_GIGMA</name>
<dbReference type="Proteomes" id="UP000789901">
    <property type="component" value="Unassembled WGS sequence"/>
</dbReference>
<proteinExistence type="predicted"/>
<protein>
    <submittedName>
        <fullName evidence="1">14242_t:CDS:1</fullName>
    </submittedName>
</protein>
<evidence type="ECO:0000313" key="2">
    <source>
        <dbReference type="Proteomes" id="UP000789901"/>
    </source>
</evidence>
<organism evidence="1 2">
    <name type="scientific">Gigaspora margarita</name>
    <dbReference type="NCBI Taxonomy" id="4874"/>
    <lineage>
        <taxon>Eukaryota</taxon>
        <taxon>Fungi</taxon>
        <taxon>Fungi incertae sedis</taxon>
        <taxon>Mucoromycota</taxon>
        <taxon>Glomeromycotina</taxon>
        <taxon>Glomeromycetes</taxon>
        <taxon>Diversisporales</taxon>
        <taxon>Gigasporaceae</taxon>
        <taxon>Gigaspora</taxon>
    </lineage>
</organism>
<accession>A0ABN7WAF8</accession>
<gene>
    <name evidence="1" type="ORF">GMARGA_LOCUS28584</name>
</gene>
<keyword evidence="2" id="KW-1185">Reference proteome</keyword>
<sequence length="51" mass="6072">MAQSDILFFELVKKNKARLKEKLYSALRSKAKINDLSERLLTKYLEQEKEL</sequence>
<evidence type="ECO:0000313" key="1">
    <source>
        <dbReference type="EMBL" id="CAG8824474.1"/>
    </source>
</evidence>
<reference evidence="1 2" key="1">
    <citation type="submission" date="2021-06" db="EMBL/GenBank/DDBJ databases">
        <authorList>
            <person name="Kallberg Y."/>
            <person name="Tangrot J."/>
            <person name="Rosling A."/>
        </authorList>
    </citation>
    <scope>NUCLEOTIDE SEQUENCE [LARGE SCALE GENOMIC DNA]</scope>
    <source>
        <strain evidence="1 2">120-4 pot B 10/14</strain>
    </source>
</reference>
<dbReference type="EMBL" id="CAJVQB010036808">
    <property type="protein sequence ID" value="CAG8824474.1"/>
    <property type="molecule type" value="Genomic_DNA"/>
</dbReference>